<dbReference type="HOGENOM" id="CLU_1940237_0_0_1"/>
<proteinExistence type="predicted"/>
<name>E9HA26_DAPPU</name>
<gene>
    <name evidence="2" type="ORF">DAPPUDRAFT_255795</name>
</gene>
<accession>E9HA26</accession>
<evidence type="ECO:0000256" key="1">
    <source>
        <dbReference type="SAM" id="Phobius"/>
    </source>
</evidence>
<keyword evidence="1" id="KW-0812">Transmembrane</keyword>
<reference evidence="2 3" key="1">
    <citation type="journal article" date="2011" name="Science">
        <title>The ecoresponsive genome of Daphnia pulex.</title>
        <authorList>
            <person name="Colbourne J.K."/>
            <person name="Pfrender M.E."/>
            <person name="Gilbert D."/>
            <person name="Thomas W.K."/>
            <person name="Tucker A."/>
            <person name="Oakley T.H."/>
            <person name="Tokishita S."/>
            <person name="Aerts A."/>
            <person name="Arnold G.J."/>
            <person name="Basu M.K."/>
            <person name="Bauer D.J."/>
            <person name="Caceres C.E."/>
            <person name="Carmel L."/>
            <person name="Casola C."/>
            <person name="Choi J.H."/>
            <person name="Detter J.C."/>
            <person name="Dong Q."/>
            <person name="Dusheyko S."/>
            <person name="Eads B.D."/>
            <person name="Frohlich T."/>
            <person name="Geiler-Samerotte K.A."/>
            <person name="Gerlach D."/>
            <person name="Hatcher P."/>
            <person name="Jogdeo S."/>
            <person name="Krijgsveld J."/>
            <person name="Kriventseva E.V."/>
            <person name="Kultz D."/>
            <person name="Laforsch C."/>
            <person name="Lindquist E."/>
            <person name="Lopez J."/>
            <person name="Manak J.R."/>
            <person name="Muller J."/>
            <person name="Pangilinan J."/>
            <person name="Patwardhan R.P."/>
            <person name="Pitluck S."/>
            <person name="Pritham E.J."/>
            <person name="Rechtsteiner A."/>
            <person name="Rho M."/>
            <person name="Rogozin I.B."/>
            <person name="Sakarya O."/>
            <person name="Salamov A."/>
            <person name="Schaack S."/>
            <person name="Shapiro H."/>
            <person name="Shiga Y."/>
            <person name="Skalitzky C."/>
            <person name="Smith Z."/>
            <person name="Souvorov A."/>
            <person name="Sung W."/>
            <person name="Tang Z."/>
            <person name="Tsuchiya D."/>
            <person name="Tu H."/>
            <person name="Vos H."/>
            <person name="Wang M."/>
            <person name="Wolf Y.I."/>
            <person name="Yamagata H."/>
            <person name="Yamada T."/>
            <person name="Ye Y."/>
            <person name="Shaw J.R."/>
            <person name="Andrews J."/>
            <person name="Crease T.J."/>
            <person name="Tang H."/>
            <person name="Lucas S.M."/>
            <person name="Robertson H.M."/>
            <person name="Bork P."/>
            <person name="Koonin E.V."/>
            <person name="Zdobnov E.M."/>
            <person name="Grigoriev I.V."/>
            <person name="Lynch M."/>
            <person name="Boore J.L."/>
        </authorList>
    </citation>
    <scope>NUCLEOTIDE SEQUENCE [LARGE SCALE GENOMIC DNA]</scope>
</reference>
<keyword evidence="1" id="KW-0472">Membrane</keyword>
<sequence length="130" mass="14595">MHQRPGGPIALVLYAVAIVAVLEGNQITTHRGQKMGFQSSRFLAPQHSSGGSNSSGQESKELLIHAGATTFRMFRLLANIQKKKKVPNDVRLFYYEIPACQNEYPANISKIIEFVNNPKIREYYCTAPWV</sequence>
<keyword evidence="3" id="KW-1185">Reference proteome</keyword>
<dbReference type="AlphaFoldDB" id="E9HA26"/>
<organism evidence="2 3">
    <name type="scientific">Daphnia pulex</name>
    <name type="common">Water flea</name>
    <dbReference type="NCBI Taxonomy" id="6669"/>
    <lineage>
        <taxon>Eukaryota</taxon>
        <taxon>Metazoa</taxon>
        <taxon>Ecdysozoa</taxon>
        <taxon>Arthropoda</taxon>
        <taxon>Crustacea</taxon>
        <taxon>Branchiopoda</taxon>
        <taxon>Diplostraca</taxon>
        <taxon>Cladocera</taxon>
        <taxon>Anomopoda</taxon>
        <taxon>Daphniidae</taxon>
        <taxon>Daphnia</taxon>
    </lineage>
</organism>
<dbReference type="Proteomes" id="UP000000305">
    <property type="component" value="Unassembled WGS sequence"/>
</dbReference>
<dbReference type="EMBL" id="GL732610">
    <property type="protein sequence ID" value="EFX71352.1"/>
    <property type="molecule type" value="Genomic_DNA"/>
</dbReference>
<keyword evidence="1" id="KW-1133">Transmembrane helix</keyword>
<evidence type="ECO:0000313" key="2">
    <source>
        <dbReference type="EMBL" id="EFX71352.1"/>
    </source>
</evidence>
<dbReference type="KEGG" id="dpx:DAPPUDRAFT_255795"/>
<dbReference type="InParanoid" id="E9HA26"/>
<evidence type="ECO:0000313" key="3">
    <source>
        <dbReference type="Proteomes" id="UP000000305"/>
    </source>
</evidence>
<protein>
    <submittedName>
        <fullName evidence="2">Uncharacterized protein</fullName>
    </submittedName>
</protein>
<feature type="transmembrane region" description="Helical" evidence="1">
    <location>
        <begin position="6"/>
        <end position="25"/>
    </location>
</feature>